<feature type="signal peptide" evidence="2">
    <location>
        <begin position="1"/>
        <end position="28"/>
    </location>
</feature>
<keyword evidence="2" id="KW-0732">Signal</keyword>
<name>A0A813KIF5_POLGL</name>
<feature type="chain" id="PRO_5032810638" description="SAP domain-containing protein" evidence="2">
    <location>
        <begin position="29"/>
        <end position="525"/>
    </location>
</feature>
<reference evidence="3" key="1">
    <citation type="submission" date="2021-02" db="EMBL/GenBank/DDBJ databases">
        <authorList>
            <person name="Dougan E. K."/>
            <person name="Rhodes N."/>
            <person name="Thang M."/>
            <person name="Chan C."/>
        </authorList>
    </citation>
    <scope>NUCLEOTIDE SEQUENCE</scope>
</reference>
<evidence type="ECO:0008006" key="5">
    <source>
        <dbReference type="Google" id="ProtNLM"/>
    </source>
</evidence>
<feature type="region of interest" description="Disordered" evidence="1">
    <location>
        <begin position="346"/>
        <end position="369"/>
    </location>
</feature>
<dbReference type="AlphaFoldDB" id="A0A813KIF5"/>
<evidence type="ECO:0000313" key="4">
    <source>
        <dbReference type="Proteomes" id="UP000626109"/>
    </source>
</evidence>
<feature type="compositionally biased region" description="Low complexity" evidence="1">
    <location>
        <begin position="506"/>
        <end position="525"/>
    </location>
</feature>
<dbReference type="Proteomes" id="UP000626109">
    <property type="component" value="Unassembled WGS sequence"/>
</dbReference>
<evidence type="ECO:0000313" key="3">
    <source>
        <dbReference type="EMBL" id="CAE8704418.1"/>
    </source>
</evidence>
<protein>
    <recommendedName>
        <fullName evidence="5">SAP domain-containing protein</fullName>
    </recommendedName>
</protein>
<accession>A0A813KIF5</accession>
<comment type="caution">
    <text evidence="3">The sequence shown here is derived from an EMBL/GenBank/DDBJ whole genome shotgun (WGS) entry which is preliminary data.</text>
</comment>
<feature type="region of interest" description="Disordered" evidence="1">
    <location>
        <begin position="460"/>
        <end position="525"/>
    </location>
</feature>
<proteinExistence type="predicted"/>
<evidence type="ECO:0000256" key="1">
    <source>
        <dbReference type="SAM" id="MobiDB-lite"/>
    </source>
</evidence>
<dbReference type="EMBL" id="CAJNNW010030776">
    <property type="protein sequence ID" value="CAE8704418.1"/>
    <property type="molecule type" value="Genomic_DNA"/>
</dbReference>
<evidence type="ECO:0000256" key="2">
    <source>
        <dbReference type="SAM" id="SignalP"/>
    </source>
</evidence>
<feature type="non-terminal residue" evidence="3">
    <location>
        <position position="525"/>
    </location>
</feature>
<sequence>LASGARASSSTAFVGVALLLPVIALVAARARCRTSGRQAVRQLRAVKKRAPSTKTGSEPTETALDDAGAARAGYISRMGKDGVVHLPPAVQHMVRISAAGVVAGLPVAPSAHREGYADPQARGPRFSLLPPPVDLPLSNKDGACQPALVSRLDASKDIRLGGKVGKEYPPTADSINLVPSPYCHAIRPDQRVRAAAAAGGEGFEDLTRTLEKQLRWFPTESKEAMEGEWVSWTDEELRKQCSNRGKLVSGNRRALLSRYAKDNSPTSMSQSELAAECKRLGMEVKASIDKGNQYQMITAILFVELAFYVACLSVHCARRVGSLIVPSHLTHLTHLKSVELNHPPHLPHLPHLLHSQPRPDKGASGASGASGATVARVAMACLLQSQPRHDKLGKWASVASGASGAIVARVATDHNWGNMAGNITSGASGASVAIGACLPQSQPRQDKGGKWSKWSNLAWEPQLEQQERPTKGQNQTTKRQHETPQVWKRVGQVVQMGKWGKRGELGKWSPWGEWGSKSGSKSGNK</sequence>
<organism evidence="3 4">
    <name type="scientific">Polarella glacialis</name>
    <name type="common">Dinoflagellate</name>
    <dbReference type="NCBI Taxonomy" id="89957"/>
    <lineage>
        <taxon>Eukaryota</taxon>
        <taxon>Sar</taxon>
        <taxon>Alveolata</taxon>
        <taxon>Dinophyceae</taxon>
        <taxon>Suessiales</taxon>
        <taxon>Suessiaceae</taxon>
        <taxon>Polarella</taxon>
    </lineage>
</organism>
<gene>
    <name evidence="3" type="ORF">PGLA2088_LOCUS33155</name>
</gene>